<comment type="caution">
    <text evidence="1">The sequence shown here is derived from an EMBL/GenBank/DDBJ whole genome shotgun (WGS) entry which is preliminary data.</text>
</comment>
<dbReference type="Proteomes" id="UP001180020">
    <property type="component" value="Unassembled WGS sequence"/>
</dbReference>
<gene>
    <name evidence="1" type="ORF">QJS10_CPA09g00984</name>
</gene>
<accession>A0AAV9E3M7</accession>
<reference evidence="1" key="2">
    <citation type="submission" date="2023-06" db="EMBL/GenBank/DDBJ databases">
        <authorList>
            <person name="Ma L."/>
            <person name="Liu K.-W."/>
            <person name="Li Z."/>
            <person name="Hsiao Y.-Y."/>
            <person name="Qi Y."/>
            <person name="Fu T."/>
            <person name="Tang G."/>
            <person name="Zhang D."/>
            <person name="Sun W.-H."/>
            <person name="Liu D.-K."/>
            <person name="Li Y."/>
            <person name="Chen G.-Z."/>
            <person name="Liu X.-D."/>
            <person name="Liao X.-Y."/>
            <person name="Jiang Y.-T."/>
            <person name="Yu X."/>
            <person name="Hao Y."/>
            <person name="Huang J."/>
            <person name="Zhao X.-W."/>
            <person name="Ke S."/>
            <person name="Chen Y.-Y."/>
            <person name="Wu W.-L."/>
            <person name="Hsu J.-L."/>
            <person name="Lin Y.-F."/>
            <person name="Huang M.-D."/>
            <person name="Li C.-Y."/>
            <person name="Huang L."/>
            <person name="Wang Z.-W."/>
            <person name="Zhao X."/>
            <person name="Zhong W.-Y."/>
            <person name="Peng D.-H."/>
            <person name="Ahmad S."/>
            <person name="Lan S."/>
            <person name="Zhang J.-S."/>
            <person name="Tsai W.-C."/>
            <person name="Van De Peer Y."/>
            <person name="Liu Z.-J."/>
        </authorList>
    </citation>
    <scope>NUCLEOTIDE SEQUENCE</scope>
    <source>
        <strain evidence="1">CP</strain>
        <tissue evidence="1">Leaves</tissue>
    </source>
</reference>
<protein>
    <submittedName>
        <fullName evidence="1">Uncharacterized protein</fullName>
    </submittedName>
</protein>
<sequence length="146" mass="16736">MAVEASFEGVGQAAKEGRGKRKQDLLSVIATINLEEENGAVNGAARSNKIAAKSELENLLKQEELEWHQKSKALWLKASDSNTKYFHKAASQRRRINKISSLNMGNRVVESVEEIGRCLVEHFKMAFKKDKRWRHMWFDEDLPRLP</sequence>
<name>A0AAV9E3M7_ACOCL</name>
<dbReference type="AlphaFoldDB" id="A0AAV9E3M7"/>
<dbReference type="EMBL" id="JAUJYO010000009">
    <property type="protein sequence ID" value="KAK1307984.1"/>
    <property type="molecule type" value="Genomic_DNA"/>
</dbReference>
<proteinExistence type="predicted"/>
<reference evidence="1" key="1">
    <citation type="journal article" date="2023" name="Nat. Commun.">
        <title>Diploid and tetraploid genomes of Acorus and the evolution of monocots.</title>
        <authorList>
            <person name="Ma L."/>
            <person name="Liu K.W."/>
            <person name="Li Z."/>
            <person name="Hsiao Y.Y."/>
            <person name="Qi Y."/>
            <person name="Fu T."/>
            <person name="Tang G.D."/>
            <person name="Zhang D."/>
            <person name="Sun W.H."/>
            <person name="Liu D.K."/>
            <person name="Li Y."/>
            <person name="Chen G.Z."/>
            <person name="Liu X.D."/>
            <person name="Liao X.Y."/>
            <person name="Jiang Y.T."/>
            <person name="Yu X."/>
            <person name="Hao Y."/>
            <person name="Huang J."/>
            <person name="Zhao X.W."/>
            <person name="Ke S."/>
            <person name="Chen Y.Y."/>
            <person name="Wu W.L."/>
            <person name="Hsu J.L."/>
            <person name="Lin Y.F."/>
            <person name="Huang M.D."/>
            <person name="Li C.Y."/>
            <person name="Huang L."/>
            <person name="Wang Z.W."/>
            <person name="Zhao X."/>
            <person name="Zhong W.Y."/>
            <person name="Peng D.H."/>
            <person name="Ahmad S."/>
            <person name="Lan S."/>
            <person name="Zhang J.S."/>
            <person name="Tsai W.C."/>
            <person name="Van de Peer Y."/>
            <person name="Liu Z.J."/>
        </authorList>
    </citation>
    <scope>NUCLEOTIDE SEQUENCE</scope>
    <source>
        <strain evidence="1">CP</strain>
    </source>
</reference>
<organism evidence="1 2">
    <name type="scientific">Acorus calamus</name>
    <name type="common">Sweet flag</name>
    <dbReference type="NCBI Taxonomy" id="4465"/>
    <lineage>
        <taxon>Eukaryota</taxon>
        <taxon>Viridiplantae</taxon>
        <taxon>Streptophyta</taxon>
        <taxon>Embryophyta</taxon>
        <taxon>Tracheophyta</taxon>
        <taxon>Spermatophyta</taxon>
        <taxon>Magnoliopsida</taxon>
        <taxon>Liliopsida</taxon>
        <taxon>Acoraceae</taxon>
        <taxon>Acorus</taxon>
    </lineage>
</organism>
<keyword evidence="2" id="KW-1185">Reference proteome</keyword>
<evidence type="ECO:0000313" key="2">
    <source>
        <dbReference type="Proteomes" id="UP001180020"/>
    </source>
</evidence>
<evidence type="ECO:0000313" key="1">
    <source>
        <dbReference type="EMBL" id="KAK1307984.1"/>
    </source>
</evidence>